<evidence type="ECO:0000313" key="4">
    <source>
        <dbReference type="EMBL" id="QCP09491.1"/>
    </source>
</evidence>
<feature type="compositionally biased region" description="Basic and acidic residues" evidence="1">
    <location>
        <begin position="97"/>
        <end position="152"/>
    </location>
</feature>
<keyword evidence="5" id="KW-1185">Reference proteome</keyword>
<gene>
    <name evidence="4" type="ORF">FCL38_02950</name>
    <name evidence="3" type="ORF">FHS02_000187</name>
</gene>
<dbReference type="GO" id="GO:0005509">
    <property type="term" value="F:calcium ion binding"/>
    <property type="evidence" value="ECO:0007669"/>
    <property type="project" value="InterPro"/>
</dbReference>
<evidence type="ECO:0000313" key="5">
    <source>
        <dbReference type="Proteomes" id="UP000298763"/>
    </source>
</evidence>
<evidence type="ECO:0000313" key="6">
    <source>
        <dbReference type="Proteomes" id="UP000584325"/>
    </source>
</evidence>
<evidence type="ECO:0000256" key="1">
    <source>
        <dbReference type="SAM" id="MobiDB-lite"/>
    </source>
</evidence>
<keyword evidence="2" id="KW-0732">Signal</keyword>
<dbReference type="InterPro" id="IPR024447">
    <property type="entry name" value="YXWGXW_rpt"/>
</dbReference>
<reference evidence="3 6" key="2">
    <citation type="submission" date="2020-08" db="EMBL/GenBank/DDBJ databases">
        <title>Genomic Encyclopedia of Type Strains, Phase III (KMG-III): the genomes of soil and plant-associated and newly described type strains.</title>
        <authorList>
            <person name="Whitman W."/>
        </authorList>
    </citation>
    <scope>NUCLEOTIDE SEQUENCE [LARGE SCALE GENOMIC DNA]</scope>
    <source>
        <strain evidence="3 6">CECT 7753</strain>
    </source>
</reference>
<protein>
    <recommendedName>
        <fullName evidence="7">BcpO-related WXXGXW repeat protein</fullName>
    </recommendedName>
</protein>
<accession>A0A4V1ED14</accession>
<dbReference type="RefSeq" id="WP_137312378.1">
    <property type="nucleotide sequence ID" value="NZ_CP040017.1"/>
</dbReference>
<feature type="signal peptide" evidence="2">
    <location>
        <begin position="1"/>
        <end position="23"/>
    </location>
</feature>
<name>A0A4V1ED14_9BURK</name>
<evidence type="ECO:0000256" key="2">
    <source>
        <dbReference type="SAM" id="SignalP"/>
    </source>
</evidence>
<reference evidence="4 5" key="1">
    <citation type="submission" date="2019-05" db="EMBL/GenBank/DDBJ databases">
        <title>Draft Genome Sequences of Six Type Strains of the Genus Massilia.</title>
        <authorList>
            <person name="Miess H."/>
            <person name="Frediansyhah A."/>
            <person name="Gross H."/>
        </authorList>
    </citation>
    <scope>NUCLEOTIDE SEQUENCE [LARGE SCALE GENOMIC DNA]</scope>
    <source>
        <strain evidence="4 5">DSMZ 26121</strain>
    </source>
</reference>
<dbReference type="OrthoDB" id="121499at2"/>
<dbReference type="Pfam" id="PF12779">
    <property type="entry name" value="WXXGXW"/>
    <property type="match status" value="1"/>
</dbReference>
<dbReference type="AlphaFoldDB" id="A0A4V1ED14"/>
<feature type="region of interest" description="Disordered" evidence="1">
    <location>
        <begin position="95"/>
        <end position="152"/>
    </location>
</feature>
<evidence type="ECO:0000313" key="3">
    <source>
        <dbReference type="EMBL" id="MBB3219400.1"/>
    </source>
</evidence>
<evidence type="ECO:0008006" key="7">
    <source>
        <dbReference type="Google" id="ProtNLM"/>
    </source>
</evidence>
<dbReference type="EMBL" id="JACHXS010000001">
    <property type="protein sequence ID" value="MBB3219400.1"/>
    <property type="molecule type" value="Genomic_DNA"/>
</dbReference>
<dbReference type="InterPro" id="IPR028974">
    <property type="entry name" value="TSP_type-3_rpt"/>
</dbReference>
<proteinExistence type="predicted"/>
<dbReference type="EMBL" id="CP040017">
    <property type="protein sequence ID" value="QCP09491.1"/>
    <property type="molecule type" value="Genomic_DNA"/>
</dbReference>
<dbReference type="Proteomes" id="UP000584325">
    <property type="component" value="Unassembled WGS sequence"/>
</dbReference>
<dbReference type="SUPFAM" id="SSF103647">
    <property type="entry name" value="TSP type-3 repeat"/>
    <property type="match status" value="1"/>
</dbReference>
<dbReference type="Proteomes" id="UP000298763">
    <property type="component" value="Chromosome"/>
</dbReference>
<feature type="chain" id="PRO_5043545831" description="BcpO-related WXXGXW repeat protein" evidence="2">
    <location>
        <begin position="24"/>
        <end position="152"/>
    </location>
</feature>
<sequence length="152" mass="17722">MKKLLIAAMFATSLGSIAAPAMAATEIVVVRKAPPPLRHEAAPAARHGYVWTPGYWNWTGHRHAWVKGKYVKARAGYHWNAPRWQERDGRWQFARGEWQRGDRRGDKDRDGVPNRYDRDRDNDGIRNQHDRDRDNDGVANRHDDRPDNPRRH</sequence>
<organism evidence="3 6">
    <name type="scientific">Pseudoduganella umbonata</name>
    <dbReference type="NCBI Taxonomy" id="864828"/>
    <lineage>
        <taxon>Bacteria</taxon>
        <taxon>Pseudomonadati</taxon>
        <taxon>Pseudomonadota</taxon>
        <taxon>Betaproteobacteria</taxon>
        <taxon>Burkholderiales</taxon>
        <taxon>Oxalobacteraceae</taxon>
        <taxon>Telluria group</taxon>
        <taxon>Pseudoduganella</taxon>
    </lineage>
</organism>